<dbReference type="InterPro" id="IPR006195">
    <property type="entry name" value="aa-tRNA-synth_II"/>
</dbReference>
<accession>A0ABS7KSQ0</accession>
<comment type="similarity">
    <text evidence="1">Belongs to the ATP-dependent AMP-binding enzyme family.</text>
</comment>
<dbReference type="EMBL" id="JACLIC010000061">
    <property type="protein sequence ID" value="MBY0207118.1"/>
    <property type="molecule type" value="Genomic_DNA"/>
</dbReference>
<dbReference type="PANTHER" id="PTHR43201:SF5">
    <property type="entry name" value="MEDIUM-CHAIN ACYL-COA LIGASE ACSF2, MITOCHONDRIAL"/>
    <property type="match status" value="1"/>
</dbReference>
<dbReference type="Gene3D" id="3.30.930.10">
    <property type="entry name" value="Bira Bifunctional Protein, Domain 2"/>
    <property type="match status" value="1"/>
</dbReference>
<sequence>METRISMNEISNNKLADLIVSKLIYSIENIEGCRFDKENFEVVVEHSSSDQRAEIENVVLQLISREQSYRGFSTKILKDNLSEVTVPNLHEDLSNIYSPNHNVKRGVALELYDSLNRLLQKVALKHTLDERKYSSLIETQVLKRCGYIRSFPQNLFMVSEFPHLLEALDQVEESGGSDSIARQSKFSLSTATCMHCYAELADREIETPLVITADSNCFRHEAPWRLSSYRLNEFAMKEIIVIGEPEFVEAKRKELIEEVWGLFCEMGLAGKIESASDLFYYSDDTGKSLHQVVKNLKYELIAVVRSGTESFSIASFNNTRSSLVNSFGIIDPNNPILHSGCIAFGLDRWVYAVLSSFGSTPSSWPNKLRIVALIGQSVQGGRVMLNVNNEEFLFQDLQRQMDLLGNNPALCSPQGKRIAVCLRHPFEILAILLFLMERGGGILLLHADTPLSKAKEIAELGGCGGIVYSNLNDVIPLRGMALETEPTIYQMTSGTTGKPKVISRSWIEVQEEITAYNEMHDWRADETPVVLVPIHHSFGLISGMLSALARGTKPPILITNSNPKYIIHKIKETKNSIVFGVPSLFSLLLSFSKESMRFHKVVSAGAYIPQKTFMLLKASTQELWHQYGCSELGCISIGVNQTENCNVGKILNTMRVETRLVEACTDEEILVHRKDKVIYTGDAGFLTKDGFLQVKGRIDDVINVSGYMVNPSEIEDTILQMENVREVVVFGKKHVVFGESIKALVVAENVSNLSIRAWCNVKLPKYKVPGSIEIVDKIPRTENGKISRKILREMDGITNDKR</sequence>
<dbReference type="InterPro" id="IPR025110">
    <property type="entry name" value="AMP-bd_C"/>
</dbReference>
<dbReference type="InterPro" id="IPR020845">
    <property type="entry name" value="AMP-binding_CS"/>
</dbReference>
<feature type="domain" description="Aminoacyl-transfer RNA synthetases class-II family profile" evidence="3">
    <location>
        <begin position="208"/>
        <end position="361"/>
    </location>
</feature>
<name>A0ABS7KSQ0_9BACL</name>
<dbReference type="CDD" id="cd04433">
    <property type="entry name" value="AFD_class_I"/>
    <property type="match status" value="1"/>
</dbReference>
<evidence type="ECO:0000259" key="3">
    <source>
        <dbReference type="PROSITE" id="PS50862"/>
    </source>
</evidence>
<dbReference type="Proteomes" id="UP000706031">
    <property type="component" value="Unassembled WGS sequence"/>
</dbReference>
<keyword evidence="5" id="KW-1185">Reference proteome</keyword>
<evidence type="ECO:0000256" key="2">
    <source>
        <dbReference type="ARBA" id="ARBA00022598"/>
    </source>
</evidence>
<dbReference type="Gene3D" id="3.30.300.30">
    <property type="match status" value="1"/>
</dbReference>
<keyword evidence="2" id="KW-0436">Ligase</keyword>
<comment type="caution">
    <text evidence="4">The sequence shown here is derived from an EMBL/GenBank/DDBJ whole genome shotgun (WGS) entry which is preliminary data.</text>
</comment>
<dbReference type="Pfam" id="PF13193">
    <property type="entry name" value="AMP-binding_C"/>
    <property type="match status" value="1"/>
</dbReference>
<dbReference type="PROSITE" id="PS00455">
    <property type="entry name" value="AMP_BINDING"/>
    <property type="match status" value="1"/>
</dbReference>
<dbReference type="RefSeq" id="WP_221791709.1">
    <property type="nucleotide sequence ID" value="NZ_JACLIC010000061.1"/>
</dbReference>
<dbReference type="PROSITE" id="PS50862">
    <property type="entry name" value="AA_TRNA_LIGASE_II"/>
    <property type="match status" value="1"/>
</dbReference>
<dbReference type="Pfam" id="PF00501">
    <property type="entry name" value="AMP-binding"/>
    <property type="match status" value="1"/>
</dbReference>
<proteinExistence type="inferred from homology"/>
<evidence type="ECO:0000313" key="4">
    <source>
        <dbReference type="EMBL" id="MBY0207118.1"/>
    </source>
</evidence>
<reference evidence="4 5" key="1">
    <citation type="submission" date="2020-08" db="EMBL/GenBank/DDBJ databases">
        <title>Fungal Genomes of the International Space Station.</title>
        <authorList>
            <person name="Seuylemezian A."/>
            <person name="Singh N.K."/>
            <person name="Wood J."/>
            <person name="Venkateswaran K."/>
        </authorList>
    </citation>
    <scope>NUCLEOTIDE SEQUENCE [LARGE SCALE GENOMIC DNA]</scope>
    <source>
        <strain evidence="4 5">S/N-304-OC-R4</strain>
    </source>
</reference>
<dbReference type="Gene3D" id="3.40.50.12780">
    <property type="entry name" value="N-terminal domain of ligase-like"/>
    <property type="match status" value="1"/>
</dbReference>
<organism evidence="4 5">
    <name type="scientific">Paenibacillus cucumis</name>
    <name type="common">ex Kampfer et al. 2016</name>
    <dbReference type="NCBI Taxonomy" id="1776858"/>
    <lineage>
        <taxon>Bacteria</taxon>
        <taxon>Bacillati</taxon>
        <taxon>Bacillota</taxon>
        <taxon>Bacilli</taxon>
        <taxon>Bacillales</taxon>
        <taxon>Paenibacillaceae</taxon>
        <taxon>Paenibacillus</taxon>
    </lineage>
</organism>
<dbReference type="InterPro" id="IPR045851">
    <property type="entry name" value="AMP-bd_C_sf"/>
</dbReference>
<dbReference type="SUPFAM" id="SSF56801">
    <property type="entry name" value="Acetyl-CoA synthetase-like"/>
    <property type="match status" value="1"/>
</dbReference>
<dbReference type="InterPro" id="IPR000873">
    <property type="entry name" value="AMP-dep_synth/lig_dom"/>
</dbReference>
<protein>
    <submittedName>
        <fullName evidence="4">AMP-binding protein</fullName>
    </submittedName>
</protein>
<dbReference type="SUPFAM" id="SSF55681">
    <property type="entry name" value="Class II aaRS and biotin synthetases"/>
    <property type="match status" value="1"/>
</dbReference>
<gene>
    <name evidence="4" type="ORF">H7T88_28205</name>
</gene>
<dbReference type="InterPro" id="IPR042099">
    <property type="entry name" value="ANL_N_sf"/>
</dbReference>
<dbReference type="PANTHER" id="PTHR43201">
    <property type="entry name" value="ACYL-COA SYNTHETASE"/>
    <property type="match status" value="1"/>
</dbReference>
<dbReference type="InterPro" id="IPR045864">
    <property type="entry name" value="aa-tRNA-synth_II/BPL/LPL"/>
</dbReference>
<evidence type="ECO:0000313" key="5">
    <source>
        <dbReference type="Proteomes" id="UP000706031"/>
    </source>
</evidence>
<evidence type="ECO:0000256" key="1">
    <source>
        <dbReference type="ARBA" id="ARBA00006432"/>
    </source>
</evidence>